<proteinExistence type="predicted"/>
<reference evidence="1 2" key="1">
    <citation type="journal article" date="2022" name="Front. Microbiol.">
        <title>Identification and characterization of a novel class of self-sufficient cytochrome P450 hydroxylase involved in cyclohexanecarboxylate degradation in Paraburkholderia terrae strain KU-64.</title>
        <authorList>
            <person name="Yamamoto T."/>
            <person name="Hasegawa Y."/>
            <person name="Iwaki H."/>
        </authorList>
    </citation>
    <scope>NUCLEOTIDE SEQUENCE [LARGE SCALE GENOMIC DNA]</scope>
    <source>
        <strain evidence="1 2">KU-64</strain>
    </source>
</reference>
<accession>A0ABM7TRU0</accession>
<keyword evidence="2" id="KW-1185">Reference proteome</keyword>
<dbReference type="EMBL" id="AP024956">
    <property type="protein sequence ID" value="BCZ81861.1"/>
    <property type="molecule type" value="Genomic_DNA"/>
</dbReference>
<evidence type="ECO:0000313" key="1">
    <source>
        <dbReference type="EMBL" id="BCZ81861.1"/>
    </source>
</evidence>
<dbReference type="Proteomes" id="UP001319874">
    <property type="component" value="Chromosome 2"/>
</dbReference>
<evidence type="ECO:0000313" key="2">
    <source>
        <dbReference type="Proteomes" id="UP001319874"/>
    </source>
</evidence>
<sequence>MDEWFGDFAGQWVLSDTPHFRATMLEQLPTGGTWKSPQLWAAYKSATRVRRGSWLRRLIGR</sequence>
<protein>
    <submittedName>
        <fullName evidence="1">Uncharacterized protein</fullName>
    </submittedName>
</protein>
<organism evidence="1 2">
    <name type="scientific">Paraburkholderia terrae</name>
    <dbReference type="NCBI Taxonomy" id="311230"/>
    <lineage>
        <taxon>Bacteria</taxon>
        <taxon>Pseudomonadati</taxon>
        <taxon>Pseudomonadota</taxon>
        <taxon>Betaproteobacteria</taxon>
        <taxon>Burkholderiales</taxon>
        <taxon>Burkholderiaceae</taxon>
        <taxon>Paraburkholderia</taxon>
    </lineage>
</organism>
<name>A0ABM7TRU0_9BURK</name>
<gene>
    <name evidence="1" type="ORF">PTKU64_55360</name>
</gene>